<keyword evidence="3" id="KW-1185">Reference proteome</keyword>
<reference evidence="2 3" key="1">
    <citation type="submission" date="2016-10" db="EMBL/GenBank/DDBJ databases">
        <authorList>
            <person name="de Groot N.N."/>
        </authorList>
    </citation>
    <scope>NUCLEOTIDE SEQUENCE [LARGE SCALE GENOMIC DNA]</scope>
    <source>
        <strain evidence="2 3">CGMCC 4.3510</strain>
    </source>
</reference>
<feature type="region of interest" description="Disordered" evidence="1">
    <location>
        <begin position="67"/>
        <end position="102"/>
    </location>
</feature>
<feature type="compositionally biased region" description="Basic and acidic residues" evidence="1">
    <location>
        <begin position="89"/>
        <end position="102"/>
    </location>
</feature>
<dbReference type="STRING" id="380248.SAMN05216251_110100"/>
<gene>
    <name evidence="2" type="ORF">SAMN05216251_110100</name>
</gene>
<organism evidence="2 3">
    <name type="scientific">Actinacidiphila alni</name>
    <dbReference type="NCBI Taxonomy" id="380248"/>
    <lineage>
        <taxon>Bacteria</taxon>
        <taxon>Bacillati</taxon>
        <taxon>Actinomycetota</taxon>
        <taxon>Actinomycetes</taxon>
        <taxon>Kitasatosporales</taxon>
        <taxon>Streptomycetaceae</taxon>
        <taxon>Actinacidiphila</taxon>
    </lineage>
</organism>
<dbReference type="AlphaFoldDB" id="A0A1I2H661"/>
<evidence type="ECO:0000313" key="3">
    <source>
        <dbReference type="Proteomes" id="UP000199323"/>
    </source>
</evidence>
<dbReference type="Pfam" id="PF17196">
    <property type="entry name" value="DUF5133"/>
    <property type="match status" value="1"/>
</dbReference>
<evidence type="ECO:0000256" key="1">
    <source>
        <dbReference type="SAM" id="MobiDB-lite"/>
    </source>
</evidence>
<accession>A0A1I2H661</accession>
<dbReference type="EMBL" id="FONG01000010">
    <property type="protein sequence ID" value="SFF25048.1"/>
    <property type="molecule type" value="Genomic_DNA"/>
</dbReference>
<name>A0A1I2H661_9ACTN</name>
<protein>
    <recommendedName>
        <fullName evidence="4">DUF5133 domain-containing protein</fullName>
    </recommendedName>
</protein>
<dbReference type="InterPro" id="IPR033457">
    <property type="entry name" value="DUF5133"/>
</dbReference>
<dbReference type="OrthoDB" id="4320263at2"/>
<evidence type="ECO:0000313" key="2">
    <source>
        <dbReference type="EMBL" id="SFF25048.1"/>
    </source>
</evidence>
<sequence length="102" mass="10597">MMSARPAVLRELLERYERLSAQSPEVLAEPRIGDLLRDTAYTLCVTTGTRDIDAALAAARARLAGAAKATVPAPAPAPESGARGADAPKVADEARKTALEAA</sequence>
<dbReference type="Proteomes" id="UP000199323">
    <property type="component" value="Unassembled WGS sequence"/>
</dbReference>
<evidence type="ECO:0008006" key="4">
    <source>
        <dbReference type="Google" id="ProtNLM"/>
    </source>
</evidence>
<proteinExistence type="predicted"/>